<dbReference type="InterPro" id="IPR036259">
    <property type="entry name" value="MFS_trans_sf"/>
</dbReference>
<evidence type="ECO:0000313" key="8">
    <source>
        <dbReference type="EMBL" id="OCF34984.1"/>
    </source>
</evidence>
<sequence>MSRTSVSSDTTRAMSSEEDRALPVTPNNDLERGRQVDRIDIPNEKKVSSDMVDWDGPDDPANPQNWSHRTKVRVTLLYGLTTACATFSSSIFSAASQFVARDYGISTEVSILGLSLFLLGFTVGPVLFAPVSEVYGRKIALVIPMFIFICFSAATATAENIQTIFITRFFGGTFSSAPVTIVGGGLADIWNQRERGSAIVIYSLCIVGGPTLAPVIGSAVSTSYLTWRWTEYLIVILTSFVLILDIFFLPETSSAVILTRKARRLRLSTGRWALHSKHEETDHSLKTFVRKNLVLPLRMLVGEPMVTLITTYNAFAYGVLYLLFASIPIIFEEDRGWKPVPGSLPNLATLVGTLLAALLNFLYAEFAFAKYMDKHDGKAPPEQRLPPMMLGSILFPIGFFIIGWTSKPSIHWFPSLVGLVFIGMSFLLIFQAGINYLIDAYTKNSASAVAANTFNRSLVGAALPLVAQPLFHNLGVDWACTLLGCLAVL</sequence>
<feature type="compositionally biased region" description="Basic and acidic residues" evidence="5">
    <location>
        <begin position="29"/>
        <end position="42"/>
    </location>
</feature>
<dbReference type="InterPro" id="IPR020846">
    <property type="entry name" value="MFS_dom"/>
</dbReference>
<dbReference type="Proteomes" id="UP000092666">
    <property type="component" value="Unassembled WGS sequence"/>
</dbReference>
<evidence type="ECO:0000313" key="9">
    <source>
        <dbReference type="Proteomes" id="UP000092666"/>
    </source>
</evidence>
<name>A0A1B9GVD0_9TREE</name>
<dbReference type="Gene3D" id="1.20.1250.20">
    <property type="entry name" value="MFS general substrate transporter like domains"/>
    <property type="match status" value="1"/>
</dbReference>
<dbReference type="AlphaFoldDB" id="A0A1B9GVD0"/>
<dbReference type="CDD" id="cd17323">
    <property type="entry name" value="MFS_Tpo1_MDR_like"/>
    <property type="match status" value="1"/>
</dbReference>
<dbReference type="Pfam" id="PF07690">
    <property type="entry name" value="MFS_1"/>
    <property type="match status" value="1"/>
</dbReference>
<feature type="transmembrane region" description="Helical" evidence="6">
    <location>
        <begin position="76"/>
        <end position="99"/>
    </location>
</feature>
<dbReference type="GO" id="GO:0005886">
    <property type="term" value="C:plasma membrane"/>
    <property type="evidence" value="ECO:0007669"/>
    <property type="project" value="TreeGrafter"/>
</dbReference>
<evidence type="ECO:0000256" key="6">
    <source>
        <dbReference type="SAM" id="Phobius"/>
    </source>
</evidence>
<feature type="transmembrane region" description="Helical" evidence="6">
    <location>
        <begin position="232"/>
        <end position="258"/>
    </location>
</feature>
<gene>
    <name evidence="8" type="ORF">I316_03531</name>
</gene>
<evidence type="ECO:0000256" key="2">
    <source>
        <dbReference type="ARBA" id="ARBA00022692"/>
    </source>
</evidence>
<comment type="subcellular location">
    <subcellularLocation>
        <location evidence="1">Membrane</location>
        <topology evidence="1">Multi-pass membrane protein</topology>
    </subcellularLocation>
</comment>
<reference evidence="8 9" key="1">
    <citation type="submission" date="2013-07" db="EMBL/GenBank/DDBJ databases">
        <title>The Genome Sequence of Cryptococcus heveanensis BCC8398.</title>
        <authorList>
            <consortium name="The Broad Institute Genome Sequencing Platform"/>
            <person name="Cuomo C."/>
            <person name="Litvintseva A."/>
            <person name="Chen Y."/>
            <person name="Heitman J."/>
            <person name="Sun S."/>
            <person name="Springer D."/>
            <person name="Dromer F."/>
            <person name="Young S.K."/>
            <person name="Zeng Q."/>
            <person name="Gargeya S."/>
            <person name="Fitzgerald M."/>
            <person name="Abouelleil A."/>
            <person name="Alvarado L."/>
            <person name="Berlin A.M."/>
            <person name="Chapman S.B."/>
            <person name="Dewar J."/>
            <person name="Goldberg J."/>
            <person name="Griggs A."/>
            <person name="Gujja S."/>
            <person name="Hansen M."/>
            <person name="Howarth C."/>
            <person name="Imamovic A."/>
            <person name="Larimer J."/>
            <person name="McCowan C."/>
            <person name="Murphy C."/>
            <person name="Pearson M."/>
            <person name="Priest M."/>
            <person name="Roberts A."/>
            <person name="Saif S."/>
            <person name="Shea T."/>
            <person name="Sykes S."/>
            <person name="Wortman J."/>
            <person name="Nusbaum C."/>
            <person name="Birren B."/>
        </authorList>
    </citation>
    <scope>NUCLEOTIDE SEQUENCE [LARGE SCALE GENOMIC DNA]</scope>
    <source>
        <strain evidence="8 9">BCC8398</strain>
    </source>
</reference>
<dbReference type="OrthoDB" id="9986881at2759"/>
<evidence type="ECO:0000256" key="5">
    <source>
        <dbReference type="SAM" id="MobiDB-lite"/>
    </source>
</evidence>
<keyword evidence="9" id="KW-1185">Reference proteome</keyword>
<dbReference type="STRING" id="1296120.A0A1B9GVD0"/>
<keyword evidence="4 6" id="KW-0472">Membrane</keyword>
<dbReference type="InterPro" id="IPR011701">
    <property type="entry name" value="MFS"/>
</dbReference>
<feature type="transmembrane region" description="Helical" evidence="6">
    <location>
        <begin position="343"/>
        <end position="364"/>
    </location>
</feature>
<dbReference type="PANTHER" id="PTHR23502:SF59">
    <property type="entry name" value="MULTIDRUG TRANSPORTER, PUTATIVE (AFU_ORTHOLOGUE AFUA_1G10370)-RELATED"/>
    <property type="match status" value="1"/>
</dbReference>
<accession>A0A1B9GVD0</accession>
<proteinExistence type="predicted"/>
<dbReference type="PANTHER" id="PTHR23502">
    <property type="entry name" value="MAJOR FACILITATOR SUPERFAMILY"/>
    <property type="match status" value="1"/>
</dbReference>
<feature type="transmembrane region" description="Helical" evidence="6">
    <location>
        <begin position="199"/>
        <end position="220"/>
    </location>
</feature>
<protein>
    <recommendedName>
        <fullName evidence="7">Major facilitator superfamily (MFS) profile domain-containing protein</fullName>
    </recommendedName>
</protein>
<evidence type="ECO:0000256" key="3">
    <source>
        <dbReference type="ARBA" id="ARBA00022989"/>
    </source>
</evidence>
<evidence type="ECO:0000256" key="1">
    <source>
        <dbReference type="ARBA" id="ARBA00004141"/>
    </source>
</evidence>
<feature type="transmembrane region" description="Helical" evidence="6">
    <location>
        <begin position="164"/>
        <end position="187"/>
    </location>
</feature>
<dbReference type="FunFam" id="1.20.1250.20:FF:000011">
    <property type="entry name" value="MFS multidrug transporter, putative"/>
    <property type="match status" value="1"/>
</dbReference>
<evidence type="ECO:0000259" key="7">
    <source>
        <dbReference type="PROSITE" id="PS50850"/>
    </source>
</evidence>
<feature type="transmembrane region" description="Helical" evidence="6">
    <location>
        <begin position="416"/>
        <end position="438"/>
    </location>
</feature>
<feature type="compositionally biased region" description="Polar residues" evidence="5">
    <location>
        <begin position="1"/>
        <end position="14"/>
    </location>
</feature>
<reference evidence="9" key="2">
    <citation type="submission" date="2013-12" db="EMBL/GenBank/DDBJ databases">
        <title>Evolution of pathogenesis and genome organization in the Tremellales.</title>
        <authorList>
            <person name="Cuomo C."/>
            <person name="Litvintseva A."/>
            <person name="Heitman J."/>
            <person name="Chen Y."/>
            <person name="Sun S."/>
            <person name="Springer D."/>
            <person name="Dromer F."/>
            <person name="Young S."/>
            <person name="Zeng Q."/>
            <person name="Chapman S."/>
            <person name="Gujja S."/>
            <person name="Saif S."/>
            <person name="Birren B."/>
        </authorList>
    </citation>
    <scope>NUCLEOTIDE SEQUENCE [LARGE SCALE GENOMIC DNA]</scope>
    <source>
        <strain evidence="9">BCC8398</strain>
    </source>
</reference>
<feature type="transmembrane region" description="Helical" evidence="6">
    <location>
        <begin position="111"/>
        <end position="132"/>
    </location>
</feature>
<evidence type="ECO:0000256" key="4">
    <source>
        <dbReference type="ARBA" id="ARBA00023136"/>
    </source>
</evidence>
<feature type="transmembrane region" description="Helical" evidence="6">
    <location>
        <begin position="139"/>
        <end position="158"/>
    </location>
</feature>
<feature type="transmembrane region" description="Helical" evidence="6">
    <location>
        <begin position="385"/>
        <end position="404"/>
    </location>
</feature>
<feature type="region of interest" description="Disordered" evidence="5">
    <location>
        <begin position="1"/>
        <end position="42"/>
    </location>
</feature>
<feature type="domain" description="Major facilitator superfamily (MFS) profile" evidence="7">
    <location>
        <begin position="74"/>
        <end position="489"/>
    </location>
</feature>
<dbReference type="EMBL" id="KV700123">
    <property type="protein sequence ID" value="OCF34984.1"/>
    <property type="molecule type" value="Genomic_DNA"/>
</dbReference>
<dbReference type="PROSITE" id="PS50850">
    <property type="entry name" value="MFS"/>
    <property type="match status" value="1"/>
</dbReference>
<keyword evidence="2 6" id="KW-0812">Transmembrane</keyword>
<dbReference type="SUPFAM" id="SSF103473">
    <property type="entry name" value="MFS general substrate transporter"/>
    <property type="match status" value="1"/>
</dbReference>
<keyword evidence="3 6" id="KW-1133">Transmembrane helix</keyword>
<dbReference type="GO" id="GO:0022857">
    <property type="term" value="F:transmembrane transporter activity"/>
    <property type="evidence" value="ECO:0007669"/>
    <property type="project" value="InterPro"/>
</dbReference>
<organism evidence="8 9">
    <name type="scientific">Kwoniella heveanensis BCC8398</name>
    <dbReference type="NCBI Taxonomy" id="1296120"/>
    <lineage>
        <taxon>Eukaryota</taxon>
        <taxon>Fungi</taxon>
        <taxon>Dikarya</taxon>
        <taxon>Basidiomycota</taxon>
        <taxon>Agaricomycotina</taxon>
        <taxon>Tremellomycetes</taxon>
        <taxon>Tremellales</taxon>
        <taxon>Cryptococcaceae</taxon>
        <taxon>Kwoniella</taxon>
    </lineage>
</organism>
<feature type="transmembrane region" description="Helical" evidence="6">
    <location>
        <begin position="306"/>
        <end position="331"/>
    </location>
</feature>